<gene>
    <name evidence="2" type="ORF">C498_16543</name>
</gene>
<proteinExistence type="predicted"/>
<dbReference type="RefSeq" id="WP_004044492.1">
    <property type="nucleotide sequence ID" value="NC_013967.1"/>
</dbReference>
<name>A0A384KZ03_HALVD</name>
<organism evidence="2 3">
    <name type="scientific">Haloferax volcanii (strain ATCC 29605 / DSM 3757 / JCM 8879 / NBRC 14742 / NCIMB 2012 / VKM B-1768 / DS2)</name>
    <name type="common">Halobacterium volcanii</name>
    <dbReference type="NCBI Taxonomy" id="309800"/>
    <lineage>
        <taxon>Archaea</taxon>
        <taxon>Methanobacteriati</taxon>
        <taxon>Methanobacteriota</taxon>
        <taxon>Stenosarchaea group</taxon>
        <taxon>Halobacteria</taxon>
        <taxon>Halobacteriales</taxon>
        <taxon>Haloferacaceae</taxon>
        <taxon>Haloferax</taxon>
    </lineage>
</organism>
<reference evidence="2 3" key="2">
    <citation type="journal article" date="2014" name="PLoS Genet.">
        <title>Phylogenetically driven sequencing of extremely halophilic archaea reveals strategies for static and dynamic osmo-response.</title>
        <authorList>
            <person name="Becker E.A."/>
            <person name="Seitzer P.M."/>
            <person name="Tritt A."/>
            <person name="Larsen D."/>
            <person name="Krusor M."/>
            <person name="Yao A.I."/>
            <person name="Wu D."/>
            <person name="Madern D."/>
            <person name="Eisen J.A."/>
            <person name="Darling A.E."/>
            <person name="Facciotti M.T."/>
        </authorList>
    </citation>
    <scope>NUCLEOTIDE SEQUENCE [LARGE SCALE GENOMIC DNA]</scope>
    <source>
        <strain evidence="3">ATCC 29605 / DSM 3757 / JCM 8879 / NBRC 14742 / NCIMB 2012 / VKM B-1768 / DS2</strain>
    </source>
</reference>
<protein>
    <submittedName>
        <fullName evidence="2">Uncharacterized protein</fullName>
    </submittedName>
</protein>
<evidence type="ECO:0000313" key="2">
    <source>
        <dbReference type="EMBL" id="ELY25730.1"/>
    </source>
</evidence>
<dbReference type="Pfam" id="PF24378">
    <property type="entry name" value="DUF7534"/>
    <property type="match status" value="1"/>
</dbReference>
<keyword evidence="1" id="KW-0812">Transmembrane</keyword>
<dbReference type="Proteomes" id="UP000011532">
    <property type="component" value="Unassembled WGS sequence"/>
</dbReference>
<reference evidence="3" key="1">
    <citation type="submission" date="2012-11" db="EMBL/GenBank/DDBJ databases">
        <authorList>
            <person name="Becker E.A."/>
            <person name="Seitzer P."/>
            <person name="Tritt A."/>
            <person name="Larsen D."/>
            <person name="Yao A."/>
            <person name="Wu D."/>
            <person name="Darling A."/>
            <person name="Eisen J.A."/>
            <person name="Facciotti M.T."/>
        </authorList>
    </citation>
    <scope>NUCLEOTIDE SEQUENCE [LARGE SCALE GENOMIC DNA]</scope>
    <source>
        <strain evidence="3">ATCC 29605 / DSM 3757 / JCM 8879 / NBRC 14742 / NCIMB 2012 / VKM B-1768 / DS2</strain>
    </source>
</reference>
<feature type="transmembrane region" description="Helical" evidence="1">
    <location>
        <begin position="31"/>
        <end position="53"/>
    </location>
</feature>
<keyword evidence="1" id="KW-1133">Transmembrane helix</keyword>
<dbReference type="GeneID" id="8925254"/>
<keyword evidence="1" id="KW-0472">Membrane</keyword>
<accession>A0A384KZ03</accession>
<evidence type="ECO:0000256" key="1">
    <source>
        <dbReference type="SAM" id="Phobius"/>
    </source>
</evidence>
<evidence type="ECO:0000313" key="3">
    <source>
        <dbReference type="Proteomes" id="UP000011532"/>
    </source>
</evidence>
<sequence>MGHLRAFVVTLLALDALVVVVGTYLLPPDPFAQLVLVGPLLLLAPVVAWWLVYRDGFERVQALVESDGGGR</sequence>
<comment type="caution">
    <text evidence="2">The sequence shown here is derived from an EMBL/GenBank/DDBJ whole genome shotgun (WGS) entry which is preliminary data.</text>
</comment>
<feature type="transmembrane region" description="Helical" evidence="1">
    <location>
        <begin position="7"/>
        <end position="25"/>
    </location>
</feature>
<dbReference type="InterPro" id="IPR055956">
    <property type="entry name" value="DUF7534"/>
</dbReference>
<dbReference type="AlphaFoldDB" id="A0A384KZ03"/>
<dbReference type="EMBL" id="AOHU01000101">
    <property type="protein sequence ID" value="ELY25730.1"/>
    <property type="molecule type" value="Genomic_DNA"/>
</dbReference>